<evidence type="ECO:0000256" key="2">
    <source>
        <dbReference type="ARBA" id="ARBA00010752"/>
    </source>
</evidence>
<keyword evidence="7" id="KW-0239">DNA-directed DNA polymerase</keyword>
<dbReference type="Gene3D" id="1.10.1660.10">
    <property type="match status" value="1"/>
</dbReference>
<reference evidence="11 12" key="1">
    <citation type="submission" date="2017-09" db="EMBL/GenBank/DDBJ databases">
        <authorList>
            <person name="Ehlers B."/>
            <person name="Leendertz F.H."/>
        </authorList>
    </citation>
    <scope>NUCLEOTIDE SEQUENCE [LARGE SCALE GENOMIC DNA]</scope>
    <source>
        <strain evidence="11 12">CGMCC 4.7095</strain>
    </source>
</reference>
<name>A0A286DI24_9ACTN</name>
<dbReference type="GO" id="GO:0006355">
    <property type="term" value="P:regulation of DNA-templated transcription"/>
    <property type="evidence" value="ECO:0007669"/>
    <property type="project" value="InterPro"/>
</dbReference>
<feature type="region of interest" description="Disordered" evidence="9">
    <location>
        <begin position="125"/>
        <end position="157"/>
    </location>
</feature>
<comment type="similarity">
    <text evidence="2">Belongs to the beta sliding clamp family.</text>
</comment>
<evidence type="ECO:0000313" key="11">
    <source>
        <dbReference type="EMBL" id="SOD58372.1"/>
    </source>
</evidence>
<proteinExistence type="inferred from homology"/>
<dbReference type="SUPFAM" id="SSF55979">
    <property type="entry name" value="DNA clamp"/>
    <property type="match status" value="2"/>
</dbReference>
<keyword evidence="4" id="KW-0808">Transferase</keyword>
<dbReference type="SMART" id="SM00422">
    <property type="entry name" value="HTH_MERR"/>
    <property type="match status" value="1"/>
</dbReference>
<evidence type="ECO:0000256" key="5">
    <source>
        <dbReference type="ARBA" id="ARBA00022695"/>
    </source>
</evidence>
<keyword evidence="3" id="KW-0963">Cytoplasm</keyword>
<dbReference type="GO" id="GO:0009360">
    <property type="term" value="C:DNA polymerase III complex"/>
    <property type="evidence" value="ECO:0007669"/>
    <property type="project" value="InterPro"/>
</dbReference>
<keyword evidence="12" id="KW-1185">Reference proteome</keyword>
<comment type="subcellular location">
    <subcellularLocation>
        <location evidence="1">Cytoplasm</location>
    </subcellularLocation>
</comment>
<evidence type="ECO:0000256" key="8">
    <source>
        <dbReference type="ARBA" id="ARBA00023125"/>
    </source>
</evidence>
<dbReference type="GO" id="GO:0006271">
    <property type="term" value="P:DNA strand elongation involved in DNA replication"/>
    <property type="evidence" value="ECO:0007669"/>
    <property type="project" value="TreeGrafter"/>
</dbReference>
<evidence type="ECO:0000256" key="9">
    <source>
        <dbReference type="SAM" id="MobiDB-lite"/>
    </source>
</evidence>
<sequence length="404" mass="42555">MKAVESERPDHRPSEADGGELGIGALARASGLPVSALRFYDGAGVLVPAVVDPRTGYRRYDPGQLDEARLVAALRRVGMPLADIRLALAGRAGGDPTLPARLLAAHVRRLEHGVAEARRELSRLRTGVRPHGRREDRPREHAMHDERRHDGQGHEGRRHEVVLALPGAELAGALDAVRFAVGGDPELPSLGGVLFDVDDEGGRLRLVATDRYRLALAGVALSEPGAGARALVAAPVVDAMRALLTDASPARLTLRDGEASLDVGARRVAGPTVDHEYPDYRRLVDLPAGRRVTVDTAALRAEVAAAPAREERSAPDGGACAVSVLTVTDDAPARLTASPEAAGGGPRVAVNRDFLTEALAALGATHAEIEIGGPTAPLSLRPRDAASDRLSLLMPVRLDDMDMG</sequence>
<evidence type="ECO:0000256" key="4">
    <source>
        <dbReference type="ARBA" id="ARBA00022679"/>
    </source>
</evidence>
<dbReference type="InterPro" id="IPR022637">
    <property type="entry name" value="DNA_polIII_beta_cen"/>
</dbReference>
<dbReference type="GO" id="GO:0008408">
    <property type="term" value="F:3'-5' exonuclease activity"/>
    <property type="evidence" value="ECO:0007669"/>
    <property type="project" value="InterPro"/>
</dbReference>
<dbReference type="InterPro" id="IPR009061">
    <property type="entry name" value="DNA-bd_dom_put_sf"/>
</dbReference>
<keyword evidence="6" id="KW-0235">DNA replication</keyword>
<keyword evidence="8" id="KW-0238">DNA-binding</keyword>
<organism evidence="11 12">
    <name type="scientific">Streptomyces zhaozhouensis</name>
    <dbReference type="NCBI Taxonomy" id="1300267"/>
    <lineage>
        <taxon>Bacteria</taxon>
        <taxon>Bacillati</taxon>
        <taxon>Actinomycetota</taxon>
        <taxon>Actinomycetes</taxon>
        <taxon>Kitasatosporales</taxon>
        <taxon>Streptomycetaceae</taxon>
        <taxon>Streptomyces</taxon>
    </lineage>
</organism>
<evidence type="ECO:0000256" key="7">
    <source>
        <dbReference type="ARBA" id="ARBA00022932"/>
    </source>
</evidence>
<evidence type="ECO:0000256" key="6">
    <source>
        <dbReference type="ARBA" id="ARBA00022705"/>
    </source>
</evidence>
<feature type="compositionally biased region" description="Basic and acidic residues" evidence="9">
    <location>
        <begin position="133"/>
        <end position="157"/>
    </location>
</feature>
<feature type="region of interest" description="Disordered" evidence="9">
    <location>
        <begin position="1"/>
        <end position="20"/>
    </location>
</feature>
<evidence type="ECO:0000313" key="12">
    <source>
        <dbReference type="Proteomes" id="UP000219072"/>
    </source>
</evidence>
<dbReference type="AlphaFoldDB" id="A0A286DI24"/>
<dbReference type="Gene3D" id="3.10.150.10">
    <property type="entry name" value="DNA Polymerase III, subunit A, domain 2"/>
    <property type="match status" value="2"/>
</dbReference>
<protein>
    <submittedName>
        <fullName evidence="11">MerR HTH family regulatory protein</fullName>
    </submittedName>
</protein>
<dbReference type="InterPro" id="IPR046938">
    <property type="entry name" value="DNA_clamp_sf"/>
</dbReference>
<dbReference type="EMBL" id="OCNE01000001">
    <property type="protein sequence ID" value="SOD58372.1"/>
    <property type="molecule type" value="Genomic_DNA"/>
</dbReference>
<dbReference type="GO" id="GO:0005737">
    <property type="term" value="C:cytoplasm"/>
    <property type="evidence" value="ECO:0007669"/>
    <property type="project" value="UniProtKB-SubCell"/>
</dbReference>
<evidence type="ECO:0000256" key="1">
    <source>
        <dbReference type="ARBA" id="ARBA00004496"/>
    </source>
</evidence>
<dbReference type="PANTHER" id="PTHR30478">
    <property type="entry name" value="DNA POLYMERASE III SUBUNIT BETA"/>
    <property type="match status" value="1"/>
</dbReference>
<evidence type="ECO:0000256" key="3">
    <source>
        <dbReference type="ARBA" id="ARBA00022490"/>
    </source>
</evidence>
<dbReference type="GO" id="GO:0003887">
    <property type="term" value="F:DNA-directed DNA polymerase activity"/>
    <property type="evidence" value="ECO:0007669"/>
    <property type="project" value="UniProtKB-KW"/>
</dbReference>
<dbReference type="SUPFAM" id="SSF46955">
    <property type="entry name" value="Putative DNA-binding domain"/>
    <property type="match status" value="1"/>
</dbReference>
<dbReference type="Proteomes" id="UP000219072">
    <property type="component" value="Unassembled WGS sequence"/>
</dbReference>
<dbReference type="SMART" id="SM00480">
    <property type="entry name" value="POL3Bc"/>
    <property type="match status" value="1"/>
</dbReference>
<dbReference type="PANTHER" id="PTHR30478:SF0">
    <property type="entry name" value="BETA SLIDING CLAMP"/>
    <property type="match status" value="1"/>
</dbReference>
<feature type="compositionally biased region" description="Basic and acidic residues" evidence="9">
    <location>
        <begin position="1"/>
        <end position="15"/>
    </location>
</feature>
<keyword evidence="5" id="KW-0548">Nucleotidyltransferase</keyword>
<dbReference type="GO" id="GO:0003677">
    <property type="term" value="F:DNA binding"/>
    <property type="evidence" value="ECO:0007669"/>
    <property type="project" value="UniProtKB-KW"/>
</dbReference>
<dbReference type="InterPro" id="IPR000551">
    <property type="entry name" value="MerR-type_HTH_dom"/>
</dbReference>
<feature type="domain" description="HTH merR-type" evidence="10">
    <location>
        <begin position="20"/>
        <end position="90"/>
    </location>
</feature>
<evidence type="ECO:0000259" key="10">
    <source>
        <dbReference type="PROSITE" id="PS50937"/>
    </source>
</evidence>
<dbReference type="PROSITE" id="PS50937">
    <property type="entry name" value="HTH_MERR_2"/>
    <property type="match status" value="1"/>
</dbReference>
<accession>A0A286DI24</accession>
<dbReference type="Pfam" id="PF13411">
    <property type="entry name" value="MerR_1"/>
    <property type="match status" value="1"/>
</dbReference>
<dbReference type="InterPro" id="IPR001001">
    <property type="entry name" value="DNA_polIII_beta"/>
</dbReference>
<dbReference type="Pfam" id="PF02767">
    <property type="entry name" value="DNA_pol3_beta_2"/>
    <property type="match status" value="1"/>
</dbReference>
<gene>
    <name evidence="11" type="ORF">SAMN06297387_101114</name>
</gene>